<dbReference type="InterPro" id="IPR035965">
    <property type="entry name" value="PAS-like_dom_sf"/>
</dbReference>
<sequence>MACPGHRGTWPGPGHRRDHTTARHRATRGPLMSESTETMTELAAAALDQAGDGIIVIDPAGIIQLWNEQATALFGFTAEQAIGQNVEIIIPERLREAHEHGFDAAMATGHLASDGKPRRTRGVTADGGKVYVTMTFAVINGADGAAVGAVAVAREYVKE</sequence>
<dbReference type="KEGG" id="rain:Rai3103_14650"/>
<dbReference type="AlphaFoldDB" id="A0A5Q2FD05"/>
<accession>A0A5Q2FD05</accession>
<dbReference type="GO" id="GO:0006355">
    <property type="term" value="P:regulation of DNA-templated transcription"/>
    <property type="evidence" value="ECO:0007669"/>
    <property type="project" value="InterPro"/>
</dbReference>
<dbReference type="Gene3D" id="3.30.450.20">
    <property type="entry name" value="PAS domain"/>
    <property type="match status" value="1"/>
</dbReference>
<evidence type="ECO:0000313" key="4">
    <source>
        <dbReference type="Proteomes" id="UP000386847"/>
    </source>
</evidence>
<protein>
    <submittedName>
        <fullName evidence="3">PAS domain S-box protein</fullName>
    </submittedName>
</protein>
<feature type="domain" description="PAS" evidence="2">
    <location>
        <begin position="39"/>
        <end position="109"/>
    </location>
</feature>
<organism evidence="3 4">
    <name type="scientific">Raineyella fluvialis</name>
    <dbReference type="NCBI Taxonomy" id="2662261"/>
    <lineage>
        <taxon>Bacteria</taxon>
        <taxon>Bacillati</taxon>
        <taxon>Actinomycetota</taxon>
        <taxon>Actinomycetes</taxon>
        <taxon>Propionibacteriales</taxon>
        <taxon>Propionibacteriaceae</taxon>
        <taxon>Raineyella</taxon>
    </lineage>
</organism>
<name>A0A5Q2FD05_9ACTN</name>
<dbReference type="PROSITE" id="PS50112">
    <property type="entry name" value="PAS"/>
    <property type="match status" value="1"/>
</dbReference>
<dbReference type="InterPro" id="IPR013767">
    <property type="entry name" value="PAS_fold"/>
</dbReference>
<keyword evidence="4" id="KW-1185">Reference proteome</keyword>
<dbReference type="SMART" id="SM00091">
    <property type="entry name" value="PAS"/>
    <property type="match status" value="1"/>
</dbReference>
<feature type="compositionally biased region" description="Basic residues" evidence="1">
    <location>
        <begin position="14"/>
        <end position="27"/>
    </location>
</feature>
<dbReference type="CDD" id="cd00130">
    <property type="entry name" value="PAS"/>
    <property type="match status" value="1"/>
</dbReference>
<gene>
    <name evidence="3" type="ORF">Rai3103_14650</name>
</gene>
<dbReference type="Proteomes" id="UP000386847">
    <property type="component" value="Chromosome"/>
</dbReference>
<evidence type="ECO:0000313" key="3">
    <source>
        <dbReference type="EMBL" id="QGF24668.1"/>
    </source>
</evidence>
<proteinExistence type="predicted"/>
<dbReference type="InterPro" id="IPR000014">
    <property type="entry name" value="PAS"/>
</dbReference>
<feature type="region of interest" description="Disordered" evidence="1">
    <location>
        <begin position="1"/>
        <end position="34"/>
    </location>
</feature>
<evidence type="ECO:0000256" key="1">
    <source>
        <dbReference type="SAM" id="MobiDB-lite"/>
    </source>
</evidence>
<dbReference type="EMBL" id="CP045725">
    <property type="protein sequence ID" value="QGF24668.1"/>
    <property type="molecule type" value="Genomic_DNA"/>
</dbReference>
<dbReference type="SUPFAM" id="SSF55785">
    <property type="entry name" value="PYP-like sensor domain (PAS domain)"/>
    <property type="match status" value="1"/>
</dbReference>
<dbReference type="NCBIfam" id="TIGR00229">
    <property type="entry name" value="sensory_box"/>
    <property type="match status" value="1"/>
</dbReference>
<evidence type="ECO:0000259" key="2">
    <source>
        <dbReference type="PROSITE" id="PS50112"/>
    </source>
</evidence>
<dbReference type="Pfam" id="PF00989">
    <property type="entry name" value="PAS"/>
    <property type="match status" value="1"/>
</dbReference>
<reference evidence="3 4" key="1">
    <citation type="submission" date="2019-10" db="EMBL/GenBank/DDBJ databases">
        <title>Genomic analysis of Raineyella sp. CBA3103.</title>
        <authorList>
            <person name="Roh S.W."/>
        </authorList>
    </citation>
    <scope>NUCLEOTIDE SEQUENCE [LARGE SCALE GENOMIC DNA]</scope>
    <source>
        <strain evidence="3 4">CBA3103</strain>
    </source>
</reference>